<comment type="caution">
    <text evidence="10">The sequence shown here is derived from an EMBL/GenBank/DDBJ whole genome shotgun (WGS) entry which is preliminary data.</text>
</comment>
<dbReference type="GO" id="GO:0016779">
    <property type="term" value="F:nucleotidyltransferase activity"/>
    <property type="evidence" value="ECO:0007669"/>
    <property type="project" value="UniProtKB-KW"/>
</dbReference>
<evidence type="ECO:0000313" key="11">
    <source>
        <dbReference type="Proteomes" id="UP000676565"/>
    </source>
</evidence>
<dbReference type="InterPro" id="IPR025877">
    <property type="entry name" value="MobA-like_NTP_Trfase"/>
</dbReference>
<keyword evidence="7 8" id="KW-0501">Molybdenum cofactor biosynthesis</keyword>
<dbReference type="Proteomes" id="UP000676565">
    <property type="component" value="Unassembled WGS sequence"/>
</dbReference>
<dbReference type="Pfam" id="PF12804">
    <property type="entry name" value="NTP_transf_3"/>
    <property type="match status" value="1"/>
</dbReference>
<comment type="subcellular location">
    <subcellularLocation>
        <location evidence="8">Cytoplasm</location>
    </subcellularLocation>
</comment>
<proteinExistence type="inferred from homology"/>
<dbReference type="CDD" id="cd02503">
    <property type="entry name" value="MobA"/>
    <property type="match status" value="1"/>
</dbReference>
<evidence type="ECO:0000256" key="4">
    <source>
        <dbReference type="ARBA" id="ARBA00022741"/>
    </source>
</evidence>
<evidence type="ECO:0000256" key="8">
    <source>
        <dbReference type="HAMAP-Rule" id="MF_00316"/>
    </source>
</evidence>
<feature type="binding site" evidence="8">
    <location>
        <position position="98"/>
    </location>
    <ligand>
        <name>Mg(2+)</name>
        <dbReference type="ChEBI" id="CHEBI:18420"/>
    </ligand>
</feature>
<dbReference type="InterPro" id="IPR013482">
    <property type="entry name" value="Molybde_CF_guanTrfase"/>
</dbReference>
<reference evidence="10 11" key="1">
    <citation type="submission" date="2021-04" db="EMBL/GenBank/DDBJ databases">
        <authorList>
            <person name="Ivanova A."/>
        </authorList>
    </citation>
    <scope>NUCLEOTIDE SEQUENCE [LARGE SCALE GENOMIC DNA]</scope>
    <source>
        <strain evidence="10 11">G18</strain>
    </source>
</reference>
<organism evidence="10 11">
    <name type="scientific">Gemmata palustris</name>
    <dbReference type="NCBI Taxonomy" id="2822762"/>
    <lineage>
        <taxon>Bacteria</taxon>
        <taxon>Pseudomonadati</taxon>
        <taxon>Planctomycetota</taxon>
        <taxon>Planctomycetia</taxon>
        <taxon>Gemmatales</taxon>
        <taxon>Gemmataceae</taxon>
        <taxon>Gemmata</taxon>
    </lineage>
</organism>
<comment type="similarity">
    <text evidence="8">Belongs to the MobA family.</text>
</comment>
<dbReference type="PANTHER" id="PTHR19136:SF81">
    <property type="entry name" value="MOLYBDENUM COFACTOR GUANYLYLTRANSFERASE"/>
    <property type="match status" value="1"/>
</dbReference>
<evidence type="ECO:0000256" key="6">
    <source>
        <dbReference type="ARBA" id="ARBA00023134"/>
    </source>
</evidence>
<feature type="binding site" evidence="8">
    <location>
        <position position="67"/>
    </location>
    <ligand>
        <name>GTP</name>
        <dbReference type="ChEBI" id="CHEBI:37565"/>
    </ligand>
</feature>
<accession>A0ABS5BSF6</accession>
<feature type="binding site" evidence="8">
    <location>
        <begin position="8"/>
        <end position="10"/>
    </location>
    <ligand>
        <name>GTP</name>
        <dbReference type="ChEBI" id="CHEBI:37565"/>
    </ligand>
</feature>
<comment type="cofactor">
    <cofactor evidence="8">
        <name>Mg(2+)</name>
        <dbReference type="ChEBI" id="CHEBI:18420"/>
    </cofactor>
</comment>
<comment type="function">
    <text evidence="8">Transfers a GMP moiety from GTP to Mo-molybdopterin (Mo-MPT) cofactor (Moco or molybdenum cofactor) to form Mo-molybdopterin guanine dinucleotide (Mo-MGD) cofactor.</text>
</comment>
<dbReference type="EC" id="2.7.7.77" evidence="8"/>
<dbReference type="HAMAP" id="MF_00316">
    <property type="entry name" value="MobA"/>
    <property type="match status" value="1"/>
</dbReference>
<comment type="domain">
    <text evidence="8">The N-terminal domain determines nucleotide recognition and specific binding, while the C-terminal domain determines the specific binding to the target protein.</text>
</comment>
<feature type="binding site" evidence="8">
    <location>
        <position position="20"/>
    </location>
    <ligand>
        <name>GTP</name>
        <dbReference type="ChEBI" id="CHEBI:37565"/>
    </ligand>
</feature>
<evidence type="ECO:0000256" key="1">
    <source>
        <dbReference type="ARBA" id="ARBA00022490"/>
    </source>
</evidence>
<keyword evidence="5 8" id="KW-0460">Magnesium</keyword>
<evidence type="ECO:0000313" key="10">
    <source>
        <dbReference type="EMBL" id="MBP3956629.1"/>
    </source>
</evidence>
<feature type="binding site" evidence="8">
    <location>
        <position position="98"/>
    </location>
    <ligand>
        <name>GTP</name>
        <dbReference type="ChEBI" id="CHEBI:37565"/>
    </ligand>
</feature>
<evidence type="ECO:0000256" key="3">
    <source>
        <dbReference type="ARBA" id="ARBA00022723"/>
    </source>
</evidence>
<dbReference type="SUPFAM" id="SSF53448">
    <property type="entry name" value="Nucleotide-diphospho-sugar transferases"/>
    <property type="match status" value="1"/>
</dbReference>
<dbReference type="InterPro" id="IPR029044">
    <property type="entry name" value="Nucleotide-diphossugar_trans"/>
</dbReference>
<dbReference type="PANTHER" id="PTHR19136">
    <property type="entry name" value="MOLYBDENUM COFACTOR GUANYLYLTRANSFERASE"/>
    <property type="match status" value="1"/>
</dbReference>
<keyword evidence="3 8" id="KW-0479">Metal-binding</keyword>
<keyword evidence="1 8" id="KW-0963">Cytoplasm</keyword>
<comment type="catalytic activity">
    <reaction evidence="8">
        <text>Mo-molybdopterin + GTP + H(+) = Mo-molybdopterin guanine dinucleotide + diphosphate</text>
        <dbReference type="Rhea" id="RHEA:34243"/>
        <dbReference type="ChEBI" id="CHEBI:15378"/>
        <dbReference type="ChEBI" id="CHEBI:33019"/>
        <dbReference type="ChEBI" id="CHEBI:37565"/>
        <dbReference type="ChEBI" id="CHEBI:71302"/>
        <dbReference type="ChEBI" id="CHEBI:71310"/>
        <dbReference type="EC" id="2.7.7.77"/>
    </reaction>
</comment>
<keyword evidence="6 8" id="KW-0342">GTP-binding</keyword>
<keyword evidence="11" id="KW-1185">Reference proteome</keyword>
<sequence length="233" mass="24838">MKIGGIVLCGGKSSRMGRPKAWLPFAGEFMLQRAVRVLREVVDPVVVVAARDQDVPPLPAEIVLVRDEIDENGPPAGLAAGLVALAGTCDAVYLSACDVPFLKPEFVRRVIAFLGEPNPLTPFPKKEGGTEPSAVLSPSPLGGGVGAAVPRVGGFLHPLAAVYRVDVLPVVRAMLAEGRLRAVDLFDRVPTRVIEPEELIDVDPELVSLRNLNSPGDYETALRLLLTGSEERP</sequence>
<feature type="domain" description="MobA-like NTP transferase" evidence="9">
    <location>
        <begin position="5"/>
        <end position="183"/>
    </location>
</feature>
<name>A0ABS5BSF6_9BACT</name>
<keyword evidence="4 8" id="KW-0547">Nucleotide-binding</keyword>
<dbReference type="RefSeq" id="WP_210654929.1">
    <property type="nucleotide sequence ID" value="NZ_JAGKQQ010000001.1"/>
</dbReference>
<evidence type="ECO:0000259" key="9">
    <source>
        <dbReference type="Pfam" id="PF12804"/>
    </source>
</evidence>
<evidence type="ECO:0000256" key="2">
    <source>
        <dbReference type="ARBA" id="ARBA00022679"/>
    </source>
</evidence>
<dbReference type="Gene3D" id="3.90.550.10">
    <property type="entry name" value="Spore Coat Polysaccharide Biosynthesis Protein SpsA, Chain A"/>
    <property type="match status" value="1"/>
</dbReference>
<comment type="caution">
    <text evidence="8">Lacks conserved residue(s) required for the propagation of feature annotation.</text>
</comment>
<protein>
    <recommendedName>
        <fullName evidence="8">Probable molybdenum cofactor guanylyltransferase</fullName>
        <shortName evidence="8">MoCo guanylyltransferase</shortName>
        <ecNumber evidence="8">2.7.7.77</ecNumber>
    </recommendedName>
    <alternativeName>
        <fullName evidence="8">GTP:molybdopterin guanylyltransferase</fullName>
    </alternativeName>
    <alternativeName>
        <fullName evidence="8">Mo-MPT guanylyltransferase</fullName>
    </alternativeName>
    <alternativeName>
        <fullName evidence="8">Molybdopterin guanylyltransferase</fullName>
    </alternativeName>
    <alternativeName>
        <fullName evidence="8">Molybdopterin-guanine dinucleotide synthase</fullName>
        <shortName evidence="8">MGD synthase</shortName>
    </alternativeName>
</protein>
<evidence type="ECO:0000256" key="7">
    <source>
        <dbReference type="ARBA" id="ARBA00023150"/>
    </source>
</evidence>
<keyword evidence="10" id="KW-0548">Nucleotidyltransferase</keyword>
<evidence type="ECO:0000256" key="5">
    <source>
        <dbReference type="ARBA" id="ARBA00022842"/>
    </source>
</evidence>
<keyword evidence="2 8" id="KW-0808">Transferase</keyword>
<gene>
    <name evidence="8" type="primary">mobA</name>
    <name evidence="10" type="ORF">J8F10_15250</name>
</gene>
<dbReference type="EMBL" id="JAGKQQ010000001">
    <property type="protein sequence ID" value="MBP3956629.1"/>
    <property type="molecule type" value="Genomic_DNA"/>
</dbReference>